<gene>
    <name evidence="2" type="ORF">AYL99_10836</name>
</gene>
<dbReference type="GeneID" id="30015004"/>
<accession>A0A178Z6P4</accession>
<proteinExistence type="predicted"/>
<dbReference type="AlphaFoldDB" id="A0A178Z6P4"/>
<name>A0A178Z6P4_9EURO</name>
<evidence type="ECO:0000256" key="1">
    <source>
        <dbReference type="SAM" id="MobiDB-lite"/>
    </source>
</evidence>
<comment type="caution">
    <text evidence="2">The sequence shown here is derived from an EMBL/GenBank/DDBJ whole genome shotgun (WGS) entry which is preliminary data.</text>
</comment>
<organism evidence="2 3">
    <name type="scientific">Fonsecaea erecta</name>
    <dbReference type="NCBI Taxonomy" id="1367422"/>
    <lineage>
        <taxon>Eukaryota</taxon>
        <taxon>Fungi</taxon>
        <taxon>Dikarya</taxon>
        <taxon>Ascomycota</taxon>
        <taxon>Pezizomycotina</taxon>
        <taxon>Eurotiomycetes</taxon>
        <taxon>Chaetothyriomycetidae</taxon>
        <taxon>Chaetothyriales</taxon>
        <taxon>Herpotrichiellaceae</taxon>
        <taxon>Fonsecaea</taxon>
    </lineage>
</organism>
<keyword evidence="3" id="KW-1185">Reference proteome</keyword>
<reference evidence="2 3" key="1">
    <citation type="submission" date="2016-04" db="EMBL/GenBank/DDBJ databases">
        <title>Draft genome of Fonsecaea erecta CBS 125763.</title>
        <authorList>
            <person name="Weiss V.A."/>
            <person name="Vicente V.A."/>
            <person name="Raittz R.T."/>
            <person name="Moreno L.F."/>
            <person name="De Souza E.M."/>
            <person name="Pedrosa F.O."/>
            <person name="Steffens M.B."/>
            <person name="Faoro H."/>
            <person name="Tadra-Sfeir M.Z."/>
            <person name="Najafzadeh M.J."/>
            <person name="Felipe M.S."/>
            <person name="Teixeira M."/>
            <person name="Sun J."/>
            <person name="Xi L."/>
            <person name="Gomes R."/>
            <person name="De Azevedo C.M."/>
            <person name="Salgado C.G."/>
            <person name="Da Silva M.B."/>
            <person name="Nascimento M.F."/>
            <person name="Queiroz-Telles F."/>
            <person name="Attili D.S."/>
            <person name="Gorbushina A."/>
        </authorList>
    </citation>
    <scope>NUCLEOTIDE SEQUENCE [LARGE SCALE GENOMIC DNA]</scope>
    <source>
        <strain evidence="2 3">CBS 125763</strain>
    </source>
</reference>
<dbReference type="OrthoDB" id="4117972at2759"/>
<sequence>MIPWAAFNTSFSAHEPDWRVELNEENIYYYVEHGPTQHRRALDSPMLGLAHERQFAISQLGIKSVGFEHQHITLMQDALEQLNHHFATHSTHESCRPTSPHGENLPDFRQSAHHYQPLPPLDITDELDSEPSTPSPVTELERISRSPLDLKELMNPVPLTPASLKRKLSDDLLPRILADDDEVERRTDDDGDDDSLLRPHSLRYPRAGHILGKGEATRTRRGVRMRRARSCQRRRSLREARETEQFEKEGHLLLNLAQSPRTIGYSPWANETNYQTTA</sequence>
<evidence type="ECO:0000313" key="3">
    <source>
        <dbReference type="Proteomes" id="UP000078343"/>
    </source>
</evidence>
<feature type="region of interest" description="Disordered" evidence="1">
    <location>
        <begin position="89"/>
        <end position="144"/>
    </location>
</feature>
<evidence type="ECO:0000313" key="2">
    <source>
        <dbReference type="EMBL" id="OAP55136.1"/>
    </source>
</evidence>
<dbReference type="EMBL" id="LVYI01000012">
    <property type="protein sequence ID" value="OAP55136.1"/>
    <property type="molecule type" value="Genomic_DNA"/>
</dbReference>
<protein>
    <submittedName>
        <fullName evidence="2">Uncharacterized protein</fullName>
    </submittedName>
</protein>
<dbReference type="RefSeq" id="XP_018688503.1">
    <property type="nucleotide sequence ID" value="XM_018842342.1"/>
</dbReference>
<dbReference type="Proteomes" id="UP000078343">
    <property type="component" value="Unassembled WGS sequence"/>
</dbReference>